<keyword evidence="8" id="KW-1185">Reference proteome</keyword>
<dbReference type="InterPro" id="IPR004343">
    <property type="entry name" value="Plus-3_dom"/>
</dbReference>
<evidence type="ECO:0000256" key="3">
    <source>
        <dbReference type="ARBA" id="ARBA00023163"/>
    </source>
</evidence>
<dbReference type="SMART" id="SM00719">
    <property type="entry name" value="Plus3"/>
    <property type="match status" value="1"/>
</dbReference>
<dbReference type="PANTHER" id="PTHR13115:SF8">
    <property type="entry name" value="RNA POLYMERASE-ASSOCIATED PROTEIN RTF1 HOMOLOG"/>
    <property type="match status" value="1"/>
</dbReference>
<keyword evidence="4" id="KW-0539">Nucleus</keyword>
<dbReference type="PANTHER" id="PTHR13115">
    <property type="entry name" value="RNA POLYMERASE-ASSOCIATED PROTEIN RTF1 HOMOLOG"/>
    <property type="match status" value="1"/>
</dbReference>
<feature type="region of interest" description="Disordered" evidence="6">
    <location>
        <begin position="54"/>
        <end position="126"/>
    </location>
</feature>
<feature type="compositionally biased region" description="Basic and acidic residues" evidence="6">
    <location>
        <begin position="78"/>
        <end position="95"/>
    </location>
</feature>
<dbReference type="GO" id="GO:0016593">
    <property type="term" value="C:Cdc73/Paf1 complex"/>
    <property type="evidence" value="ECO:0007669"/>
    <property type="project" value="TreeGrafter"/>
</dbReference>
<organism evidence="8 9">
    <name type="scientific">Acrobeloides nanus</name>
    <dbReference type="NCBI Taxonomy" id="290746"/>
    <lineage>
        <taxon>Eukaryota</taxon>
        <taxon>Metazoa</taxon>
        <taxon>Ecdysozoa</taxon>
        <taxon>Nematoda</taxon>
        <taxon>Chromadorea</taxon>
        <taxon>Rhabditida</taxon>
        <taxon>Tylenchina</taxon>
        <taxon>Cephalobomorpha</taxon>
        <taxon>Cephaloboidea</taxon>
        <taxon>Cephalobidae</taxon>
        <taxon>Acrobeloides</taxon>
    </lineage>
</organism>
<dbReference type="AlphaFoldDB" id="A0A914EJ64"/>
<dbReference type="PROSITE" id="PS51360">
    <property type="entry name" value="PLUS3"/>
    <property type="match status" value="1"/>
</dbReference>
<name>A0A914EJ64_9BILA</name>
<accession>A0A914EJ64</accession>
<protein>
    <submittedName>
        <fullName evidence="9">Plus3 domain-containing protein</fullName>
    </submittedName>
</protein>
<feature type="domain" description="Plus3" evidence="7">
    <location>
        <begin position="219"/>
        <end position="352"/>
    </location>
</feature>
<comment type="subcellular location">
    <subcellularLocation>
        <location evidence="1">Nucleus</location>
    </subcellularLocation>
</comment>
<evidence type="ECO:0000256" key="2">
    <source>
        <dbReference type="ARBA" id="ARBA00023015"/>
    </source>
</evidence>
<evidence type="ECO:0000256" key="5">
    <source>
        <dbReference type="SAM" id="Coils"/>
    </source>
</evidence>
<evidence type="ECO:0000259" key="7">
    <source>
        <dbReference type="PROSITE" id="PS51360"/>
    </source>
</evidence>
<feature type="compositionally biased region" description="Basic and acidic residues" evidence="6">
    <location>
        <begin position="54"/>
        <end position="66"/>
    </location>
</feature>
<feature type="compositionally biased region" description="Basic and acidic residues" evidence="6">
    <location>
        <begin position="561"/>
        <end position="572"/>
    </location>
</feature>
<keyword evidence="2" id="KW-0805">Transcription regulation</keyword>
<dbReference type="GO" id="GO:1990269">
    <property type="term" value="F:RNA polymerase II C-terminal domain phosphoserine binding"/>
    <property type="evidence" value="ECO:0007669"/>
    <property type="project" value="TreeGrafter"/>
</dbReference>
<feature type="compositionally biased region" description="Basic and acidic residues" evidence="6">
    <location>
        <begin position="199"/>
        <end position="213"/>
    </location>
</feature>
<feature type="compositionally biased region" description="Low complexity" evidence="6">
    <location>
        <begin position="185"/>
        <end position="195"/>
    </location>
</feature>
<evidence type="ECO:0000313" key="8">
    <source>
        <dbReference type="Proteomes" id="UP000887540"/>
    </source>
</evidence>
<dbReference type="InterPro" id="IPR036128">
    <property type="entry name" value="Plus3-like_sf"/>
</dbReference>
<dbReference type="Pfam" id="PF03126">
    <property type="entry name" value="Plus-3"/>
    <property type="match status" value="1"/>
</dbReference>
<evidence type="ECO:0000256" key="1">
    <source>
        <dbReference type="ARBA" id="ARBA00004123"/>
    </source>
</evidence>
<evidence type="ECO:0000256" key="6">
    <source>
        <dbReference type="SAM" id="MobiDB-lite"/>
    </source>
</evidence>
<dbReference type="GO" id="GO:0003677">
    <property type="term" value="F:DNA binding"/>
    <property type="evidence" value="ECO:0007669"/>
    <property type="project" value="InterPro"/>
</dbReference>
<sequence length="572" mass="66267">MNSKRFANSQAEVFDDDIFLDEEDRLRLNMMSEKEREIEIFKRIEKREVRKAREALKQKLSEKNQSNDDDEVKKKKNHDVTNPEKPKKSKIRENFESNDPMAEELVGTSSSKKAKYTSSDEEMDMTYHHPSDVAKKLAAKKAVNELKNRRKEKKEAEEKRRLQAEKVALDIDDVFGVDSDEDAKTSSSTSSSPSRNRSRSFDRSSDHSRESSLEIKPEITSVSDLKRIRLSRYKLSLWCHYPFFNNLVVGCFVRVSVGFNQAKNQQTYRMCRVNSVVEKSKAYQLEKTRTNKCLRLQHGDDIKDYPMNVVSDREFTDSEFSKWMENMKKSASPLPTIEEVQQKEAEIREALTFKHTEQNVDYLVKQKARFNSTPANMAIQKLKLQNKLTIAEETGDIDAARRLQEEISEINERALKVDRNQNEKTRFISVINQKNRERMKNFFVEATKETTTGEYDEVDDPFTRKTGKMKVVTGVNKTKEKLVEDTGKLHKSSSAPNLTPLVKKKNKVEEDLKNAHDVDIEIDLKFPSISLIPQGKREIPDSPTQLNSSQSSMSTQPKKVLTLEEWKRRKGQ</sequence>
<feature type="region of interest" description="Disordered" evidence="6">
    <location>
        <begin position="180"/>
        <end position="213"/>
    </location>
</feature>
<keyword evidence="3" id="KW-0804">Transcription</keyword>
<dbReference type="Proteomes" id="UP000887540">
    <property type="component" value="Unplaced"/>
</dbReference>
<evidence type="ECO:0000313" key="9">
    <source>
        <dbReference type="WBParaSite" id="ACRNAN_scaffold8290.g9364.t1"/>
    </source>
</evidence>
<evidence type="ECO:0000256" key="4">
    <source>
        <dbReference type="ARBA" id="ARBA00023242"/>
    </source>
</evidence>
<feature type="region of interest" description="Disordered" evidence="6">
    <location>
        <begin position="532"/>
        <end position="572"/>
    </location>
</feature>
<feature type="compositionally biased region" description="Polar residues" evidence="6">
    <location>
        <begin position="542"/>
        <end position="557"/>
    </location>
</feature>
<dbReference type="WBParaSite" id="ACRNAN_scaffold8290.g9364.t1">
    <property type="protein sequence ID" value="ACRNAN_scaffold8290.g9364.t1"/>
    <property type="gene ID" value="ACRNAN_scaffold8290.g9364"/>
</dbReference>
<proteinExistence type="predicted"/>
<reference evidence="9" key="1">
    <citation type="submission" date="2022-11" db="UniProtKB">
        <authorList>
            <consortium name="WormBaseParasite"/>
        </authorList>
    </citation>
    <scope>IDENTIFICATION</scope>
</reference>
<dbReference type="SUPFAM" id="SSF159042">
    <property type="entry name" value="Plus3-like"/>
    <property type="match status" value="1"/>
</dbReference>
<keyword evidence="5" id="KW-0175">Coiled coil</keyword>
<feature type="coiled-coil region" evidence="5">
    <location>
        <begin position="136"/>
        <end position="166"/>
    </location>
</feature>
<dbReference type="Gene3D" id="3.90.70.200">
    <property type="entry name" value="Plus-3 domain"/>
    <property type="match status" value="1"/>
</dbReference>